<dbReference type="EMBL" id="BAAAFH010000007">
    <property type="protein sequence ID" value="GAA0875143.1"/>
    <property type="molecule type" value="Genomic_DNA"/>
</dbReference>
<keyword evidence="5" id="KW-0813">Transport</keyword>
<comment type="subcellular location">
    <subcellularLocation>
        <location evidence="2">Cell membrane</location>
        <topology evidence="2">Multi-pass membrane protein</topology>
    </subcellularLocation>
</comment>
<proteinExistence type="inferred from homology"/>
<keyword evidence="8 10" id="KW-1133">Transmembrane helix</keyword>
<feature type="transmembrane region" description="Helical" evidence="10">
    <location>
        <begin position="6"/>
        <end position="31"/>
    </location>
</feature>
<evidence type="ECO:0000256" key="2">
    <source>
        <dbReference type="ARBA" id="ARBA00004651"/>
    </source>
</evidence>
<protein>
    <recommendedName>
        <fullName evidence="4">Nicotinamide riboside transporter PnuC</fullName>
    </recommendedName>
</protein>
<accession>A0ABP3Y0J9</accession>
<dbReference type="PANTHER" id="PTHR36122">
    <property type="entry name" value="NICOTINAMIDE RIBOSIDE TRANSPORTER PNUC"/>
    <property type="match status" value="1"/>
</dbReference>
<sequence length="198" mass="22748">MSILELFVGYIRTTSPLELTAVFTSLTYVILAARGSRLCWYFAFASSSIYMSLFFGVQLYLESILQLFYVVMAVYGFLSWNTNESSGKIKKWPVKYHLINAGLSLLATLLLGYLFSSLTDQSSPYIDAFTTTFSLAATFMVAQRVLENWIYWIIIDAVSTYLYFSKGLEISGMLMFVYTILAAFGLFRWYKQYQLQRV</sequence>
<comment type="similarity">
    <text evidence="3">Belongs to the nicotinamide ribonucleoside (NR) uptake permease (TC 4.B.1) family.</text>
</comment>
<keyword evidence="12" id="KW-1185">Reference proteome</keyword>
<evidence type="ECO:0000256" key="4">
    <source>
        <dbReference type="ARBA" id="ARBA00017522"/>
    </source>
</evidence>
<reference evidence="12" key="1">
    <citation type="journal article" date="2019" name="Int. J. Syst. Evol. Microbiol.">
        <title>The Global Catalogue of Microorganisms (GCM) 10K type strain sequencing project: providing services to taxonomists for standard genome sequencing and annotation.</title>
        <authorList>
            <consortium name="The Broad Institute Genomics Platform"/>
            <consortium name="The Broad Institute Genome Sequencing Center for Infectious Disease"/>
            <person name="Wu L."/>
            <person name="Ma J."/>
        </authorList>
    </citation>
    <scope>NUCLEOTIDE SEQUENCE [LARGE SCALE GENOMIC DNA]</scope>
    <source>
        <strain evidence="12">JCM 16083</strain>
    </source>
</reference>
<dbReference type="Proteomes" id="UP001501126">
    <property type="component" value="Unassembled WGS sequence"/>
</dbReference>
<evidence type="ECO:0000313" key="11">
    <source>
        <dbReference type="EMBL" id="GAA0875143.1"/>
    </source>
</evidence>
<comment type="function">
    <text evidence="1">Required for nicotinamide riboside transport across the inner membrane.</text>
</comment>
<evidence type="ECO:0000256" key="9">
    <source>
        <dbReference type="ARBA" id="ARBA00023136"/>
    </source>
</evidence>
<dbReference type="RefSeq" id="WP_343786288.1">
    <property type="nucleotide sequence ID" value="NZ_BAAAFH010000007.1"/>
</dbReference>
<dbReference type="Pfam" id="PF04973">
    <property type="entry name" value="NMN_transporter"/>
    <property type="match status" value="1"/>
</dbReference>
<evidence type="ECO:0000256" key="3">
    <source>
        <dbReference type="ARBA" id="ARBA00006669"/>
    </source>
</evidence>
<feature type="transmembrane region" description="Helical" evidence="10">
    <location>
        <begin position="170"/>
        <end position="190"/>
    </location>
</feature>
<feature type="transmembrane region" description="Helical" evidence="10">
    <location>
        <begin position="38"/>
        <end position="57"/>
    </location>
</feature>
<feature type="transmembrane region" description="Helical" evidence="10">
    <location>
        <begin position="63"/>
        <end position="82"/>
    </location>
</feature>
<evidence type="ECO:0000313" key="12">
    <source>
        <dbReference type="Proteomes" id="UP001501126"/>
    </source>
</evidence>
<evidence type="ECO:0000256" key="6">
    <source>
        <dbReference type="ARBA" id="ARBA00022475"/>
    </source>
</evidence>
<evidence type="ECO:0000256" key="5">
    <source>
        <dbReference type="ARBA" id="ARBA00022448"/>
    </source>
</evidence>
<feature type="transmembrane region" description="Helical" evidence="10">
    <location>
        <begin position="94"/>
        <end position="116"/>
    </location>
</feature>
<dbReference type="PANTHER" id="PTHR36122:SF2">
    <property type="entry name" value="NICOTINAMIDE RIBOSIDE TRANSPORTER PNUC"/>
    <property type="match status" value="1"/>
</dbReference>
<evidence type="ECO:0000256" key="7">
    <source>
        <dbReference type="ARBA" id="ARBA00022692"/>
    </source>
</evidence>
<name>A0ABP3Y0J9_9FLAO</name>
<keyword evidence="7 10" id="KW-0812">Transmembrane</keyword>
<organism evidence="11 12">
    <name type="scientific">Wandonia haliotis</name>
    <dbReference type="NCBI Taxonomy" id="574963"/>
    <lineage>
        <taxon>Bacteria</taxon>
        <taxon>Pseudomonadati</taxon>
        <taxon>Bacteroidota</taxon>
        <taxon>Flavobacteriia</taxon>
        <taxon>Flavobacteriales</taxon>
        <taxon>Crocinitomicaceae</taxon>
        <taxon>Wandonia</taxon>
    </lineage>
</organism>
<evidence type="ECO:0000256" key="8">
    <source>
        <dbReference type="ARBA" id="ARBA00022989"/>
    </source>
</evidence>
<keyword evidence="9 10" id="KW-0472">Membrane</keyword>
<gene>
    <name evidence="11" type="primary">pnuC</name>
    <name evidence="11" type="ORF">GCM10009118_15510</name>
</gene>
<evidence type="ECO:0000256" key="10">
    <source>
        <dbReference type="SAM" id="Phobius"/>
    </source>
</evidence>
<dbReference type="InterPro" id="IPR006419">
    <property type="entry name" value="NMN_transpt_PnuC"/>
</dbReference>
<evidence type="ECO:0000256" key="1">
    <source>
        <dbReference type="ARBA" id="ARBA00002672"/>
    </source>
</evidence>
<comment type="caution">
    <text evidence="11">The sequence shown here is derived from an EMBL/GenBank/DDBJ whole genome shotgun (WGS) entry which is preliminary data.</text>
</comment>
<keyword evidence="6" id="KW-1003">Cell membrane</keyword>
<dbReference type="NCBIfam" id="TIGR01528">
    <property type="entry name" value="NMN_trans_PnuC"/>
    <property type="match status" value="1"/>
</dbReference>